<dbReference type="InterPro" id="IPR031319">
    <property type="entry name" value="A-amylase_C"/>
</dbReference>
<name>A0AAE4B1Y2_9ACTN</name>
<protein>
    <recommendedName>
        <fullName evidence="4">Alpha-amylase</fullName>
        <ecNumber evidence="3">3.2.1.1</ecNumber>
    </recommendedName>
    <alternativeName>
        <fullName evidence="5">1,4-alpha-D-glucan glucanohydrolase</fullName>
    </alternativeName>
</protein>
<dbReference type="InterPro" id="IPR013780">
    <property type="entry name" value="Glyco_hydro_b"/>
</dbReference>
<dbReference type="Gene3D" id="2.60.40.1180">
    <property type="entry name" value="Golgi alpha-mannosidase II"/>
    <property type="match status" value="1"/>
</dbReference>
<dbReference type="AlphaFoldDB" id="A0AAE4B1Y2"/>
<dbReference type="SUPFAM" id="SSF51445">
    <property type="entry name" value="(Trans)glycosidases"/>
    <property type="match status" value="1"/>
</dbReference>
<sequence length="213" mass="23570">MQEFRYARDLKRVFQNENLAYLKNFGEGWGYLPSGRSAVFVDNHDTERVGDTLNYKNGADYTLANVFMPAWPYGSPDVNSGYEWTNKDAGPPNGGTVTSCWTDGWKWQHAWPQIENMTAFRNAAGDTPVTAWWDTGADQIAFGRGDRAYLAINHESTALTRTFQIALPAGTYCDVQHGERTTAGGCIGTTYTVDAAGRFTATIPGQDAIALYR</sequence>
<dbReference type="Pfam" id="PF02806">
    <property type="entry name" value="Alpha-amylase_C"/>
    <property type="match status" value="1"/>
</dbReference>
<dbReference type="GO" id="GO:0005975">
    <property type="term" value="P:carbohydrate metabolic process"/>
    <property type="evidence" value="ECO:0007669"/>
    <property type="project" value="InterPro"/>
</dbReference>
<dbReference type="PANTHER" id="PTHR43447">
    <property type="entry name" value="ALPHA-AMYLASE"/>
    <property type="match status" value="1"/>
</dbReference>
<evidence type="ECO:0000259" key="6">
    <source>
        <dbReference type="SMART" id="SM00632"/>
    </source>
</evidence>
<evidence type="ECO:0000313" key="7">
    <source>
        <dbReference type="EMBL" id="MDQ0370081.1"/>
    </source>
</evidence>
<dbReference type="EC" id="3.2.1.1" evidence="3"/>
<evidence type="ECO:0000256" key="3">
    <source>
        <dbReference type="ARBA" id="ARBA00012595"/>
    </source>
</evidence>
<reference evidence="7 8" key="1">
    <citation type="submission" date="2023-07" db="EMBL/GenBank/DDBJ databases">
        <title>Sequencing the genomes of 1000 actinobacteria strains.</title>
        <authorList>
            <person name="Klenk H.-P."/>
        </authorList>
    </citation>
    <scope>NUCLEOTIDE SEQUENCE [LARGE SCALE GENOMIC DNA]</scope>
    <source>
        <strain evidence="7 8">DSM 44709</strain>
    </source>
</reference>
<dbReference type="InterPro" id="IPR006048">
    <property type="entry name" value="A-amylase/branching_C"/>
</dbReference>
<organism evidence="7 8">
    <name type="scientific">Catenuloplanes indicus</name>
    <dbReference type="NCBI Taxonomy" id="137267"/>
    <lineage>
        <taxon>Bacteria</taxon>
        <taxon>Bacillati</taxon>
        <taxon>Actinomycetota</taxon>
        <taxon>Actinomycetes</taxon>
        <taxon>Micromonosporales</taxon>
        <taxon>Micromonosporaceae</taxon>
        <taxon>Catenuloplanes</taxon>
    </lineage>
</organism>
<dbReference type="Gene3D" id="3.20.20.80">
    <property type="entry name" value="Glycosidases"/>
    <property type="match status" value="1"/>
</dbReference>
<comment type="similarity">
    <text evidence="2">Belongs to the glycosyl hydrolase 13 family.</text>
</comment>
<evidence type="ECO:0000313" key="8">
    <source>
        <dbReference type="Proteomes" id="UP001240236"/>
    </source>
</evidence>
<dbReference type="Proteomes" id="UP001240236">
    <property type="component" value="Unassembled WGS sequence"/>
</dbReference>
<feature type="domain" description="Alpha-amylase C-terminal" evidence="6">
    <location>
        <begin position="130"/>
        <end position="213"/>
    </location>
</feature>
<comment type="caution">
    <text evidence="7">The sequence shown here is derived from an EMBL/GenBank/DDBJ whole genome shotgun (WGS) entry which is preliminary data.</text>
</comment>
<evidence type="ECO:0000256" key="1">
    <source>
        <dbReference type="ARBA" id="ARBA00000548"/>
    </source>
</evidence>
<dbReference type="EMBL" id="JAUSUZ010000001">
    <property type="protein sequence ID" value="MDQ0370081.1"/>
    <property type="molecule type" value="Genomic_DNA"/>
</dbReference>
<evidence type="ECO:0000256" key="4">
    <source>
        <dbReference type="ARBA" id="ARBA00017303"/>
    </source>
</evidence>
<keyword evidence="8" id="KW-1185">Reference proteome</keyword>
<dbReference type="SMART" id="SM00632">
    <property type="entry name" value="Aamy_C"/>
    <property type="match status" value="1"/>
</dbReference>
<evidence type="ECO:0000256" key="5">
    <source>
        <dbReference type="ARBA" id="ARBA00030238"/>
    </source>
</evidence>
<dbReference type="GO" id="GO:0043169">
    <property type="term" value="F:cation binding"/>
    <property type="evidence" value="ECO:0007669"/>
    <property type="project" value="InterPro"/>
</dbReference>
<gene>
    <name evidence="7" type="ORF">J2S42_006750</name>
</gene>
<proteinExistence type="inferred from homology"/>
<dbReference type="GO" id="GO:0004556">
    <property type="term" value="F:alpha-amylase activity"/>
    <property type="evidence" value="ECO:0007669"/>
    <property type="project" value="UniProtKB-EC"/>
</dbReference>
<comment type="catalytic activity">
    <reaction evidence="1">
        <text>Endohydrolysis of (1-&gt;4)-alpha-D-glucosidic linkages in polysaccharides containing three or more (1-&gt;4)-alpha-linked D-glucose units.</text>
        <dbReference type="EC" id="3.2.1.1"/>
    </reaction>
</comment>
<dbReference type="InterPro" id="IPR017853">
    <property type="entry name" value="GH"/>
</dbReference>
<accession>A0AAE4B1Y2</accession>
<dbReference type="RefSeq" id="WP_307245785.1">
    <property type="nucleotide sequence ID" value="NZ_JAUSUZ010000001.1"/>
</dbReference>
<evidence type="ECO:0000256" key="2">
    <source>
        <dbReference type="ARBA" id="ARBA00008061"/>
    </source>
</evidence>
<dbReference type="SUPFAM" id="SSF51011">
    <property type="entry name" value="Glycosyl hydrolase domain"/>
    <property type="match status" value="1"/>
</dbReference>